<comment type="similarity">
    <text evidence="1">Belongs to the AfsR/DnrI/RedD regulatory family.</text>
</comment>
<dbReference type="InterPro" id="IPR001867">
    <property type="entry name" value="OmpR/PhoB-type_DNA-bd"/>
</dbReference>
<dbReference type="InterPro" id="IPR036388">
    <property type="entry name" value="WH-like_DNA-bd_sf"/>
</dbReference>
<dbReference type="InterPro" id="IPR051677">
    <property type="entry name" value="AfsR-DnrI-RedD_regulator"/>
</dbReference>
<evidence type="ECO:0000313" key="9">
    <source>
        <dbReference type="Proteomes" id="UP001304298"/>
    </source>
</evidence>
<evidence type="ECO:0000256" key="6">
    <source>
        <dbReference type="SAM" id="MobiDB-lite"/>
    </source>
</evidence>
<dbReference type="EMBL" id="JAYFSI010000011">
    <property type="protein sequence ID" value="MEA5364960.1"/>
    <property type="molecule type" value="Genomic_DNA"/>
</dbReference>
<dbReference type="PROSITE" id="PS51755">
    <property type="entry name" value="OMPR_PHOB"/>
    <property type="match status" value="1"/>
</dbReference>
<dbReference type="Gene3D" id="1.25.40.10">
    <property type="entry name" value="Tetratricopeptide repeat domain"/>
    <property type="match status" value="1"/>
</dbReference>
<evidence type="ECO:0000313" key="8">
    <source>
        <dbReference type="EMBL" id="MEA5364960.1"/>
    </source>
</evidence>
<evidence type="ECO:0000256" key="3">
    <source>
        <dbReference type="ARBA" id="ARBA00023125"/>
    </source>
</evidence>
<keyword evidence="2" id="KW-0805">Transcription regulation</keyword>
<dbReference type="SUPFAM" id="SSF48452">
    <property type="entry name" value="TPR-like"/>
    <property type="match status" value="1"/>
</dbReference>
<dbReference type="CDD" id="cd00383">
    <property type="entry name" value="trans_reg_C"/>
    <property type="match status" value="1"/>
</dbReference>
<dbReference type="Gene3D" id="1.10.10.10">
    <property type="entry name" value="Winged helix-like DNA-binding domain superfamily/Winged helix DNA-binding domain"/>
    <property type="match status" value="1"/>
</dbReference>
<keyword evidence="9" id="KW-1185">Reference proteome</keyword>
<dbReference type="SMART" id="SM01043">
    <property type="entry name" value="BTAD"/>
    <property type="match status" value="1"/>
</dbReference>
<feature type="DNA-binding region" description="OmpR/PhoB-type" evidence="5">
    <location>
        <begin position="2"/>
        <end position="97"/>
    </location>
</feature>
<dbReference type="PANTHER" id="PTHR35807:SF1">
    <property type="entry name" value="TRANSCRIPTIONAL REGULATOR REDD"/>
    <property type="match status" value="1"/>
</dbReference>
<reference evidence="8 9" key="1">
    <citation type="submission" date="2023-12" db="EMBL/GenBank/DDBJ databases">
        <title>Amycolatopsis sp. V23-08.</title>
        <authorList>
            <person name="Somphong A."/>
        </authorList>
    </citation>
    <scope>NUCLEOTIDE SEQUENCE [LARGE SCALE GENOMIC DNA]</scope>
    <source>
        <strain evidence="8 9">V23-08</strain>
    </source>
</reference>
<dbReference type="InterPro" id="IPR011990">
    <property type="entry name" value="TPR-like_helical_dom_sf"/>
</dbReference>
<evidence type="ECO:0000259" key="7">
    <source>
        <dbReference type="PROSITE" id="PS51755"/>
    </source>
</evidence>
<evidence type="ECO:0000256" key="4">
    <source>
        <dbReference type="ARBA" id="ARBA00023163"/>
    </source>
</evidence>
<dbReference type="InterPro" id="IPR016032">
    <property type="entry name" value="Sig_transdc_resp-reg_C-effctor"/>
</dbReference>
<accession>A0ABU5RH92</accession>
<dbReference type="Proteomes" id="UP001304298">
    <property type="component" value="Unassembled WGS sequence"/>
</dbReference>
<feature type="region of interest" description="Disordered" evidence="6">
    <location>
        <begin position="675"/>
        <end position="709"/>
    </location>
</feature>
<comment type="caution">
    <text evidence="8">The sequence shown here is derived from an EMBL/GenBank/DDBJ whole genome shotgun (WGS) entry which is preliminary data.</text>
</comment>
<name>A0ABU5RH92_9PSEU</name>
<keyword evidence="3 5" id="KW-0238">DNA-binding</keyword>
<evidence type="ECO:0000256" key="2">
    <source>
        <dbReference type="ARBA" id="ARBA00023015"/>
    </source>
</evidence>
<protein>
    <submittedName>
        <fullName evidence="8">AfsR/SARP family transcriptional regulator</fullName>
    </submittedName>
</protein>
<organism evidence="8 9">
    <name type="scientific">Amycolatopsis heterodermiae</name>
    <dbReference type="NCBI Taxonomy" id="3110235"/>
    <lineage>
        <taxon>Bacteria</taxon>
        <taxon>Bacillati</taxon>
        <taxon>Actinomycetota</taxon>
        <taxon>Actinomycetes</taxon>
        <taxon>Pseudonocardiales</taxon>
        <taxon>Pseudonocardiaceae</taxon>
        <taxon>Amycolatopsis</taxon>
    </lineage>
</organism>
<proteinExistence type="inferred from homology"/>
<keyword evidence="4" id="KW-0804">Transcription</keyword>
<feature type="compositionally biased region" description="Basic and acidic residues" evidence="6">
    <location>
        <begin position="685"/>
        <end position="701"/>
    </location>
</feature>
<dbReference type="CDD" id="cd15831">
    <property type="entry name" value="BTAD"/>
    <property type="match status" value="1"/>
</dbReference>
<dbReference type="Pfam" id="PF03704">
    <property type="entry name" value="BTAD"/>
    <property type="match status" value="1"/>
</dbReference>
<dbReference type="InterPro" id="IPR005158">
    <property type="entry name" value="BTAD"/>
</dbReference>
<dbReference type="RefSeq" id="WP_323333124.1">
    <property type="nucleotide sequence ID" value="NZ_JAYFSI010000011.1"/>
</dbReference>
<evidence type="ECO:0000256" key="5">
    <source>
        <dbReference type="PROSITE-ProRule" id="PRU01091"/>
    </source>
</evidence>
<dbReference type="Pfam" id="PF00486">
    <property type="entry name" value="Trans_reg_C"/>
    <property type="match status" value="1"/>
</dbReference>
<dbReference type="SMART" id="SM00862">
    <property type="entry name" value="Trans_reg_C"/>
    <property type="match status" value="1"/>
</dbReference>
<dbReference type="SUPFAM" id="SSF46894">
    <property type="entry name" value="C-terminal effector domain of the bipartite response regulators"/>
    <property type="match status" value="1"/>
</dbReference>
<gene>
    <name evidence="8" type="ORF">VA596_35880</name>
</gene>
<feature type="domain" description="OmpR/PhoB-type" evidence="7">
    <location>
        <begin position="2"/>
        <end position="97"/>
    </location>
</feature>
<sequence length="709" mass="75819">MSGNTARGVDLGVLGPFEVGVGGEPVDVGGPRLRTLLAVLAAEAGRVVSVGALGRALWGDRPPDQVDRTVRTYLSRLRKPFDPPLILTRPPGYVLHVPPQAIDAVRFEQLAAEGRRALAAGDATTARTHLTAALDLWRGTAYGEFDEVEVLAAEGMRLERVRHNTVQDRIDADLAAGEDTGLIAELEVLTAAFPGHERLWAQLMTALYRAGRQGDALETFRRARRGLVSASGLEPSPVLTEVHRRVLAHDPGLLAERPREAIEIPAVDPLTAGEHALLEEGDLRTSREHFEEAYRRAEHTGDVDTLAHAVLGLGGVWVHEHRTSAASTVLLTRLRQVLGRVDPASPLGLRLRTRLTGELDYQDGAYGRILALTAETRAAGDPVAHAEALSLAHHCVLGPDHAALRRSLASELIGVSARRTDLVMGVVWDTVDRFLAADPHAERRLSELKDLLATRKHLAAGFVAASLEVMLAIRAGRFAEAEAGAQACALLGEVAGDPDALGWYGAQLVAIRWFQNRLGELVPVLDQLMHSPTLSTIDNSYYAALAAAAASAGDRRTAVGALARLCGDDVGALPRSSTWLLSLCGAAETAYLVDDPETAARVYDLLKPFGHLPVMASLGVACFGSAHYPLGTAALATGDADRAVTHLRTAVQHNLALSHWPAVVFSRRRHAEALTRRGRPGDSAAADRELAAAEEEAHALDGELTSPCR</sequence>
<evidence type="ECO:0000256" key="1">
    <source>
        <dbReference type="ARBA" id="ARBA00005820"/>
    </source>
</evidence>
<dbReference type="PANTHER" id="PTHR35807">
    <property type="entry name" value="TRANSCRIPTIONAL REGULATOR REDD-RELATED"/>
    <property type="match status" value="1"/>
</dbReference>